<protein>
    <recommendedName>
        <fullName evidence="10">Fatty acyl-CoA reductase</fullName>
        <ecNumber evidence="10">1.2.1.84</ecNumber>
    </recommendedName>
</protein>
<evidence type="ECO:0000256" key="10">
    <source>
        <dbReference type="RuleBase" id="RU363097"/>
    </source>
</evidence>
<evidence type="ECO:0000256" key="1">
    <source>
        <dbReference type="ARBA" id="ARBA00004141"/>
    </source>
</evidence>
<feature type="domain" description="Fatty acyl-CoA reductase C-terminal" evidence="11">
    <location>
        <begin position="357"/>
        <end position="451"/>
    </location>
</feature>
<evidence type="ECO:0000256" key="5">
    <source>
        <dbReference type="ARBA" id="ARBA00022857"/>
    </source>
</evidence>
<reference evidence="14" key="2">
    <citation type="submission" date="2018-07" db="EMBL/GenBank/DDBJ databases">
        <authorList>
            <person name="Quirk P.G."/>
            <person name="Krulwich T.A."/>
        </authorList>
    </citation>
    <scope>NUCLEOTIDE SEQUENCE</scope>
</reference>
<keyword evidence="4 10" id="KW-0812">Transmembrane</keyword>
<organism evidence="13">
    <name type="scientific">Culicoides sonorensis</name>
    <name type="common">Biting midge</name>
    <dbReference type="NCBI Taxonomy" id="179676"/>
    <lineage>
        <taxon>Eukaryota</taxon>
        <taxon>Metazoa</taxon>
        <taxon>Ecdysozoa</taxon>
        <taxon>Arthropoda</taxon>
        <taxon>Hexapoda</taxon>
        <taxon>Insecta</taxon>
        <taxon>Pterygota</taxon>
        <taxon>Neoptera</taxon>
        <taxon>Endopterygota</taxon>
        <taxon>Diptera</taxon>
        <taxon>Nematocera</taxon>
        <taxon>Chironomoidea</taxon>
        <taxon>Ceratopogonidae</taxon>
        <taxon>Ceratopogoninae</taxon>
        <taxon>Culicoides</taxon>
        <taxon>Monoculicoides</taxon>
    </lineage>
</organism>
<dbReference type="InterPro" id="IPR036291">
    <property type="entry name" value="NAD(P)-bd_dom_sf"/>
</dbReference>
<dbReference type="GO" id="GO:0035336">
    <property type="term" value="P:long-chain fatty-acyl-CoA metabolic process"/>
    <property type="evidence" value="ECO:0007669"/>
    <property type="project" value="TreeGrafter"/>
</dbReference>
<dbReference type="EMBL" id="UFQT01000581">
    <property type="protein sequence ID" value="SSX25480.1"/>
    <property type="molecule type" value="Genomic_DNA"/>
</dbReference>
<dbReference type="Pfam" id="PF03015">
    <property type="entry name" value="Sterile"/>
    <property type="match status" value="1"/>
</dbReference>
<evidence type="ECO:0000259" key="11">
    <source>
        <dbReference type="Pfam" id="PF03015"/>
    </source>
</evidence>
<feature type="transmembrane region" description="Helical" evidence="10">
    <location>
        <begin position="471"/>
        <end position="490"/>
    </location>
</feature>
<evidence type="ECO:0000256" key="8">
    <source>
        <dbReference type="ARBA" id="ARBA00023136"/>
    </source>
</evidence>
<gene>
    <name evidence="13" type="primary">CSON012385</name>
</gene>
<dbReference type="InterPro" id="IPR026055">
    <property type="entry name" value="FAR"/>
</dbReference>
<evidence type="ECO:0000256" key="7">
    <source>
        <dbReference type="ARBA" id="ARBA00023098"/>
    </source>
</evidence>
<keyword evidence="7 10" id="KW-0443">Lipid metabolism</keyword>
<evidence type="ECO:0000256" key="2">
    <source>
        <dbReference type="ARBA" id="ARBA00005928"/>
    </source>
</evidence>
<dbReference type="CDD" id="cd09071">
    <property type="entry name" value="FAR_C"/>
    <property type="match status" value="1"/>
</dbReference>
<dbReference type="GO" id="GO:0102965">
    <property type="term" value="F:alcohol-forming long-chain fatty acyl-CoA reductase activity"/>
    <property type="evidence" value="ECO:0007669"/>
    <property type="project" value="UniProtKB-EC"/>
</dbReference>
<dbReference type="CDD" id="cd05236">
    <property type="entry name" value="FAR-N_SDR_e"/>
    <property type="match status" value="1"/>
</dbReference>
<comment type="subcellular location">
    <subcellularLocation>
        <location evidence="1">Membrane</location>
        <topology evidence="1">Multi-pass membrane protein</topology>
    </subcellularLocation>
</comment>
<dbReference type="Gene3D" id="3.40.50.720">
    <property type="entry name" value="NAD(P)-binding Rossmann-like Domain"/>
    <property type="match status" value="1"/>
</dbReference>
<dbReference type="AlphaFoldDB" id="A0A336KKV2"/>
<dbReference type="PANTHER" id="PTHR11011">
    <property type="entry name" value="MALE STERILITY PROTEIN 2-RELATED"/>
    <property type="match status" value="1"/>
</dbReference>
<comment type="similarity">
    <text evidence="2 10">Belongs to the fatty acyl-CoA reductase family.</text>
</comment>
<dbReference type="GO" id="GO:0080019">
    <property type="term" value="F:alcohol-forming very long-chain fatty acyl-CoA reductase activity"/>
    <property type="evidence" value="ECO:0007669"/>
    <property type="project" value="InterPro"/>
</dbReference>
<dbReference type="GO" id="GO:0005777">
    <property type="term" value="C:peroxisome"/>
    <property type="evidence" value="ECO:0007669"/>
    <property type="project" value="TreeGrafter"/>
</dbReference>
<reference evidence="13" key="1">
    <citation type="submission" date="2018-04" db="EMBL/GenBank/DDBJ databases">
        <authorList>
            <person name="Go L.Y."/>
            <person name="Mitchell J.A."/>
        </authorList>
    </citation>
    <scope>NUCLEOTIDE SEQUENCE</scope>
    <source>
        <tissue evidence="13">Whole organism</tissue>
    </source>
</reference>
<dbReference type="EMBL" id="UFQS01000581">
    <property type="protein sequence ID" value="SSX05119.1"/>
    <property type="molecule type" value="Genomic_DNA"/>
</dbReference>
<dbReference type="SUPFAM" id="SSF51735">
    <property type="entry name" value="NAD(P)-binding Rossmann-fold domains"/>
    <property type="match status" value="1"/>
</dbReference>
<evidence type="ECO:0000313" key="13">
    <source>
        <dbReference type="EMBL" id="SSX05119.1"/>
    </source>
</evidence>
<dbReference type="VEuPathDB" id="VectorBase:CSON012385"/>
<feature type="domain" description="Thioester reductase (TE)" evidence="12">
    <location>
        <begin position="18"/>
        <end position="287"/>
    </location>
</feature>
<dbReference type="EC" id="1.2.1.84" evidence="10"/>
<evidence type="ECO:0000256" key="3">
    <source>
        <dbReference type="ARBA" id="ARBA00022516"/>
    </source>
</evidence>
<evidence type="ECO:0000313" key="14">
    <source>
        <dbReference type="EMBL" id="SSX25480.1"/>
    </source>
</evidence>
<evidence type="ECO:0000259" key="12">
    <source>
        <dbReference type="Pfam" id="PF07993"/>
    </source>
</evidence>
<keyword evidence="6 10" id="KW-1133">Transmembrane helix</keyword>
<keyword evidence="10" id="KW-0560">Oxidoreductase</keyword>
<dbReference type="GO" id="GO:0016020">
    <property type="term" value="C:membrane"/>
    <property type="evidence" value="ECO:0007669"/>
    <property type="project" value="UniProtKB-SubCell"/>
</dbReference>
<evidence type="ECO:0000256" key="9">
    <source>
        <dbReference type="ARBA" id="ARBA00052530"/>
    </source>
</evidence>
<dbReference type="OMA" id="EITEECH"/>
<keyword evidence="5 10" id="KW-0521">NADP</keyword>
<accession>A0A336KKV2</accession>
<dbReference type="FunFam" id="3.40.50.720:FF:000143">
    <property type="entry name" value="Fatty acyl-CoA reductase"/>
    <property type="match status" value="1"/>
</dbReference>
<dbReference type="InterPro" id="IPR013120">
    <property type="entry name" value="FAR_NAD-bd"/>
</dbReference>
<comment type="function">
    <text evidence="10">Catalyzes the reduction of fatty acyl-CoA to fatty alcohols.</text>
</comment>
<proteinExistence type="inferred from homology"/>
<feature type="transmembrane region" description="Helical" evidence="10">
    <location>
        <begin position="349"/>
        <end position="369"/>
    </location>
</feature>
<comment type="catalytic activity">
    <reaction evidence="9 10">
        <text>a long-chain fatty acyl-CoA + 2 NADPH + 2 H(+) = a long-chain primary fatty alcohol + 2 NADP(+) + CoA</text>
        <dbReference type="Rhea" id="RHEA:52716"/>
        <dbReference type="ChEBI" id="CHEBI:15378"/>
        <dbReference type="ChEBI" id="CHEBI:57287"/>
        <dbReference type="ChEBI" id="CHEBI:57783"/>
        <dbReference type="ChEBI" id="CHEBI:58349"/>
        <dbReference type="ChEBI" id="CHEBI:77396"/>
        <dbReference type="ChEBI" id="CHEBI:83139"/>
        <dbReference type="EC" id="1.2.1.84"/>
    </reaction>
</comment>
<dbReference type="PANTHER" id="PTHR11011:SF24">
    <property type="entry name" value="FATTY ACYL-COA REDUCTASE"/>
    <property type="match status" value="1"/>
</dbReference>
<keyword evidence="8 10" id="KW-0472">Membrane</keyword>
<dbReference type="InterPro" id="IPR033640">
    <property type="entry name" value="FAR_C"/>
</dbReference>
<keyword evidence="3 10" id="KW-0444">Lipid biosynthesis</keyword>
<evidence type="ECO:0000256" key="4">
    <source>
        <dbReference type="ARBA" id="ARBA00022692"/>
    </source>
</evidence>
<evidence type="ECO:0000256" key="6">
    <source>
        <dbReference type="ARBA" id="ARBA00022989"/>
    </source>
</evidence>
<name>A0A336KKV2_CULSO</name>
<sequence length="499" mass="56268">MIGITPIPEFYANKDVLITGSTGFIGKVLIEKLLRSCSQINRIFILVRSKRGKSAVDRIKEFQECPLFEKLLESNPKILDKLIPVIGDVLSLGLGLSNSDKKLMENVSIIFHSAASVRFDDPLKEAILMNTRGTREMLEFAMTLEKLKVFLHVSTTYCNADHRVIEEKIYPPHADWRKTIEIAEKLDSELLDILCPKYSDNLPNTYIFTKGLSENACDDYKTKVPICIFRPAVVVGVMREPLPGWVANFNGPAGLLVGAGSGILRAFCCDINCPLYCTPADTCVNAIIVAAWKKAQNLDKEILPIYNCATGKSSVGELTGEIMQDAAAEYPLSAAFWTVNGELTTSKTYFFFLNILFHFLPGLLIDTILKLSGRPPMLLKLQRKITAAGAALQYFVTKTFDMRCENFVNLVDCILPEDRPNFTFDVSDKHLDRRKFMFDQVKAGRIYLLKDPLSTIPAAKRKMKILNALDFTLKFIILPLILYFIFGFKIKHVFQHYFT</sequence>
<dbReference type="Pfam" id="PF07993">
    <property type="entry name" value="NAD_binding_4"/>
    <property type="match status" value="1"/>
</dbReference>